<accession>A0A7J8E2U5</accession>
<gene>
    <name evidence="8" type="ORF">HJG59_007739</name>
</gene>
<dbReference type="GO" id="GO:0005537">
    <property type="term" value="F:D-mannose binding"/>
    <property type="evidence" value="ECO:0007669"/>
    <property type="project" value="TreeGrafter"/>
</dbReference>
<dbReference type="GO" id="GO:0006888">
    <property type="term" value="P:endoplasmic reticulum to Golgi vesicle-mediated transport"/>
    <property type="evidence" value="ECO:0007669"/>
    <property type="project" value="TreeGrafter"/>
</dbReference>
<organism evidence="8 9">
    <name type="scientific">Molossus molossus</name>
    <name type="common">Pallas' mastiff bat</name>
    <name type="synonym">Vespertilio molossus</name>
    <dbReference type="NCBI Taxonomy" id="27622"/>
    <lineage>
        <taxon>Eukaryota</taxon>
        <taxon>Metazoa</taxon>
        <taxon>Chordata</taxon>
        <taxon>Craniata</taxon>
        <taxon>Vertebrata</taxon>
        <taxon>Euteleostomi</taxon>
        <taxon>Mammalia</taxon>
        <taxon>Eutheria</taxon>
        <taxon>Laurasiatheria</taxon>
        <taxon>Chiroptera</taxon>
        <taxon>Yangochiroptera</taxon>
        <taxon>Molossidae</taxon>
        <taxon>Molossus</taxon>
    </lineage>
</organism>
<evidence type="ECO:0000256" key="5">
    <source>
        <dbReference type="ARBA" id="ARBA00023136"/>
    </source>
</evidence>
<dbReference type="Pfam" id="PF03388">
    <property type="entry name" value="Lectin_leg-like"/>
    <property type="match status" value="1"/>
</dbReference>
<dbReference type="GO" id="GO:0030134">
    <property type="term" value="C:COPII-coated ER to Golgi transport vesicle"/>
    <property type="evidence" value="ECO:0007669"/>
    <property type="project" value="TreeGrafter"/>
</dbReference>
<protein>
    <submittedName>
        <fullName evidence="8">Lectin, mannose binding 2 like</fullName>
    </submittedName>
</protein>
<dbReference type="InterPro" id="IPR013320">
    <property type="entry name" value="ConA-like_dom_sf"/>
</dbReference>
<evidence type="ECO:0000256" key="2">
    <source>
        <dbReference type="ARBA" id="ARBA00022692"/>
    </source>
</evidence>
<keyword evidence="9" id="KW-1185">Reference proteome</keyword>
<dbReference type="PANTHER" id="PTHR12223">
    <property type="entry name" value="VESICULAR MANNOSE-BINDING LECTIN"/>
    <property type="match status" value="1"/>
</dbReference>
<dbReference type="InParanoid" id="A0A7J8E2U5"/>
<comment type="subcellular location">
    <subcellularLocation>
        <location evidence="1">Membrane</location>
        <topology evidence="1">Single-pass type I membrane protein</topology>
    </subcellularLocation>
</comment>
<dbReference type="Proteomes" id="UP000550707">
    <property type="component" value="Unassembled WGS sequence"/>
</dbReference>
<dbReference type="SUPFAM" id="SSF49899">
    <property type="entry name" value="Concanavalin A-like lectins/glucanases"/>
    <property type="match status" value="1"/>
</dbReference>
<evidence type="ECO:0000259" key="7">
    <source>
        <dbReference type="PROSITE" id="PS51328"/>
    </source>
</evidence>
<feature type="chain" id="PRO_5029648131" evidence="6">
    <location>
        <begin position="49"/>
        <end position="162"/>
    </location>
</feature>
<reference evidence="8 9" key="1">
    <citation type="journal article" date="2020" name="Nature">
        <title>Six reference-quality genomes reveal evolution of bat adaptations.</title>
        <authorList>
            <person name="Jebb D."/>
            <person name="Huang Z."/>
            <person name="Pippel M."/>
            <person name="Hughes G.M."/>
            <person name="Lavrichenko K."/>
            <person name="Devanna P."/>
            <person name="Winkler S."/>
            <person name="Jermiin L.S."/>
            <person name="Skirmuntt E.C."/>
            <person name="Katzourakis A."/>
            <person name="Burkitt-Gray L."/>
            <person name="Ray D.A."/>
            <person name="Sullivan K.A.M."/>
            <person name="Roscito J.G."/>
            <person name="Kirilenko B.M."/>
            <person name="Davalos L.M."/>
            <person name="Corthals A.P."/>
            <person name="Power M.L."/>
            <person name="Jones G."/>
            <person name="Ransome R.D."/>
            <person name="Dechmann D.K.N."/>
            <person name="Locatelli A.G."/>
            <person name="Puechmaille S.J."/>
            <person name="Fedrigo O."/>
            <person name="Jarvis E.D."/>
            <person name="Hiller M."/>
            <person name="Vernes S.C."/>
            <person name="Myers E.W."/>
            <person name="Teeling E.C."/>
        </authorList>
    </citation>
    <scope>NUCLEOTIDE SEQUENCE [LARGE SCALE GENOMIC DNA]</scope>
    <source>
        <strain evidence="8">MMolMol1</strain>
        <tissue evidence="8">Muscle</tissue>
    </source>
</reference>
<dbReference type="InterPro" id="IPR051136">
    <property type="entry name" value="Intracellular_Lectin-GPT"/>
</dbReference>
<keyword evidence="4" id="KW-1133">Transmembrane helix</keyword>
<proteinExistence type="predicted"/>
<dbReference type="Gene3D" id="2.60.120.200">
    <property type="match status" value="1"/>
</dbReference>
<keyword evidence="2" id="KW-0812">Transmembrane</keyword>
<evidence type="ECO:0000256" key="1">
    <source>
        <dbReference type="ARBA" id="ARBA00004479"/>
    </source>
</evidence>
<dbReference type="PANTHER" id="PTHR12223:SF20">
    <property type="entry name" value="VIP36-LIKE PROTEIN"/>
    <property type="match status" value="1"/>
</dbReference>
<evidence type="ECO:0000256" key="4">
    <source>
        <dbReference type="ARBA" id="ARBA00022989"/>
    </source>
</evidence>
<feature type="signal peptide" evidence="6">
    <location>
        <begin position="1"/>
        <end position="48"/>
    </location>
</feature>
<dbReference type="GO" id="GO:0005789">
    <property type="term" value="C:endoplasmic reticulum membrane"/>
    <property type="evidence" value="ECO:0007669"/>
    <property type="project" value="TreeGrafter"/>
</dbReference>
<evidence type="ECO:0000256" key="6">
    <source>
        <dbReference type="SAM" id="SignalP"/>
    </source>
</evidence>
<keyword evidence="3 6" id="KW-0732">Signal</keyword>
<keyword evidence="5" id="KW-0472">Membrane</keyword>
<dbReference type="EMBL" id="JACASF010000015">
    <property type="protein sequence ID" value="KAF6429579.1"/>
    <property type="molecule type" value="Genomic_DNA"/>
</dbReference>
<dbReference type="AlphaFoldDB" id="A0A7J8E2U5"/>
<comment type="caution">
    <text evidence="8">The sequence shown here is derived from an EMBL/GenBank/DDBJ whole genome shotgun (WGS) entry which is preliminary data.</text>
</comment>
<sequence>MAATLDPSGWWRRWRWRWRRHLSARDGSKMLLLLLLLGFGQGPRKVGAGQTFEYLKREHSLSKPYQGVGTSSSSLWNLMGNAMVMTQYIRLTPDMQSKQGALWNRVPCFLRDWELQVHFKIHGQGKKNLHGDGLAIWYTKDRMQSAGVPLHLSHGEQWLPQL</sequence>
<dbReference type="InterPro" id="IPR005052">
    <property type="entry name" value="Lectin_leg"/>
</dbReference>
<dbReference type="PROSITE" id="PS51328">
    <property type="entry name" value="L_LECTIN_LIKE"/>
    <property type="match status" value="1"/>
</dbReference>
<evidence type="ECO:0000313" key="8">
    <source>
        <dbReference type="EMBL" id="KAF6429579.1"/>
    </source>
</evidence>
<dbReference type="GO" id="GO:0005793">
    <property type="term" value="C:endoplasmic reticulum-Golgi intermediate compartment"/>
    <property type="evidence" value="ECO:0007669"/>
    <property type="project" value="TreeGrafter"/>
</dbReference>
<dbReference type="GO" id="GO:0000139">
    <property type="term" value="C:Golgi membrane"/>
    <property type="evidence" value="ECO:0007669"/>
    <property type="project" value="TreeGrafter"/>
</dbReference>
<evidence type="ECO:0000256" key="3">
    <source>
        <dbReference type="ARBA" id="ARBA00022729"/>
    </source>
</evidence>
<evidence type="ECO:0000313" key="9">
    <source>
        <dbReference type="Proteomes" id="UP000550707"/>
    </source>
</evidence>
<name>A0A7J8E2U5_MOLMO</name>
<feature type="domain" description="L-type lectin-like" evidence="7">
    <location>
        <begin position="53"/>
        <end position="162"/>
    </location>
</feature>